<dbReference type="Pfam" id="PF00041">
    <property type="entry name" value="fn3"/>
    <property type="match status" value="1"/>
</dbReference>
<evidence type="ECO:0000256" key="4">
    <source>
        <dbReference type="ARBA" id="ARBA00023180"/>
    </source>
</evidence>
<dbReference type="PROSITE" id="PS50853">
    <property type="entry name" value="FN3"/>
    <property type="match status" value="1"/>
</dbReference>
<dbReference type="SMART" id="SM00409">
    <property type="entry name" value="IG"/>
    <property type="match status" value="3"/>
</dbReference>
<comment type="subcellular location">
    <subcellularLocation>
        <location evidence="1">Membrane</location>
        <topology evidence="1">Single-pass type I membrane protein</topology>
    </subcellularLocation>
</comment>
<evidence type="ECO:0000259" key="6">
    <source>
        <dbReference type="PROSITE" id="PS50835"/>
    </source>
</evidence>
<dbReference type="Pfam" id="PF13927">
    <property type="entry name" value="Ig_3"/>
    <property type="match status" value="1"/>
</dbReference>
<proteinExistence type="predicted"/>
<keyword evidence="5" id="KW-0393">Immunoglobulin domain</keyword>
<keyword evidence="2" id="KW-0472">Membrane</keyword>
<dbReference type="GO" id="GO:0005886">
    <property type="term" value="C:plasma membrane"/>
    <property type="evidence" value="ECO:0007669"/>
    <property type="project" value="TreeGrafter"/>
</dbReference>
<dbReference type="InterPro" id="IPR007110">
    <property type="entry name" value="Ig-like_dom"/>
</dbReference>
<accession>A0A8S3PYX3</accession>
<dbReference type="PANTHER" id="PTHR11640:SF164">
    <property type="entry name" value="MAM DOMAIN-CONTAINING GLYCOSYLPHOSPHATIDYLINOSITOL ANCHOR PROTEIN 1"/>
    <property type="match status" value="1"/>
</dbReference>
<dbReference type="CDD" id="cd00063">
    <property type="entry name" value="FN3"/>
    <property type="match status" value="1"/>
</dbReference>
<dbReference type="GO" id="GO:0050839">
    <property type="term" value="F:cell adhesion molecule binding"/>
    <property type="evidence" value="ECO:0007669"/>
    <property type="project" value="TreeGrafter"/>
</dbReference>
<dbReference type="Proteomes" id="UP000683360">
    <property type="component" value="Unassembled WGS sequence"/>
</dbReference>
<dbReference type="Gene3D" id="2.60.40.10">
    <property type="entry name" value="Immunoglobulins"/>
    <property type="match status" value="3"/>
</dbReference>
<dbReference type="SMART" id="SM00408">
    <property type="entry name" value="IGc2"/>
    <property type="match status" value="1"/>
</dbReference>
<feature type="domain" description="Ig-like" evidence="6">
    <location>
        <begin position="183"/>
        <end position="267"/>
    </location>
</feature>
<gene>
    <name evidence="8" type="ORF">MEDL_4374</name>
</gene>
<reference evidence="8" key="1">
    <citation type="submission" date="2021-03" db="EMBL/GenBank/DDBJ databases">
        <authorList>
            <person name="Bekaert M."/>
        </authorList>
    </citation>
    <scope>NUCLEOTIDE SEQUENCE</scope>
</reference>
<evidence type="ECO:0000313" key="9">
    <source>
        <dbReference type="Proteomes" id="UP000683360"/>
    </source>
</evidence>
<dbReference type="InterPro" id="IPR003961">
    <property type="entry name" value="FN3_dom"/>
</dbReference>
<feature type="domain" description="Ig-like" evidence="6">
    <location>
        <begin position="276"/>
        <end position="368"/>
    </location>
</feature>
<dbReference type="GO" id="GO:0098609">
    <property type="term" value="P:cell-cell adhesion"/>
    <property type="evidence" value="ECO:0007669"/>
    <property type="project" value="TreeGrafter"/>
</dbReference>
<dbReference type="SUPFAM" id="SSF49265">
    <property type="entry name" value="Fibronectin type III"/>
    <property type="match status" value="1"/>
</dbReference>
<name>A0A8S3PYX3_MYTED</name>
<sequence>MLKNALDENNCISFLRDLNKNFMSDLPSNIRDIIFINGLINIIDKATHFDTRTSSSSLLDPILVTDSIPVLDKDKLPIERDLNKCEIRYVAKSANFTIKCPFKSENGTVVWSGPPNLNTYSDKGTVSSKVKGIGIIGDSANGEYSLIIYGFDEPNEGFYQCSAVFDNKPIMYAFKVVLQTKKPTISMNISPSESIIEGTNVLIECKARNNPSPSALELNGPNGNILNFTGNPDKEQMLRFNLSDINRKDIGYYTCTARNSKANGTVSVLLNILYSPTVTITGRNFSNIEPVRNLDCVALGNPNTYKYKQWEHSFYGQHIRFLSGLKNGTLVLPFINKREHRYEDSGSYKCFVGNDIPDGDFYQTADIFIQTKGRPVFLRRNRKAHYGKFGDSINIQFYIYSKPDVTSVMIILSTPETDHVNIKYETEKQNVTETFHNQHIQLLVDVVTFRIPKIDLENYFTNYTIEAKNENENSRFTFQLKETTCYCPDVPYITTVLPGTNSVKIDWSGGYSGGFPQTYFIEYKQESHSKWVDNINITDTLKTSYTTVIDNLLPNKLYNLRMYAVNSINRSQFSNVFNVTTGVNTEIAVSRKKPSELNYIEIDLDPVPQDRQFHIHGNDNRTEYSEIEIGVIGDPLQFSESETDDDNDTIDCAATNT</sequence>
<dbReference type="InterPro" id="IPR051275">
    <property type="entry name" value="Cell_adhesion_signaling"/>
</dbReference>
<keyword evidence="3" id="KW-1015">Disulfide bond</keyword>
<evidence type="ECO:0000256" key="5">
    <source>
        <dbReference type="ARBA" id="ARBA00023319"/>
    </source>
</evidence>
<dbReference type="InterPro" id="IPR003599">
    <property type="entry name" value="Ig_sub"/>
</dbReference>
<keyword evidence="4" id="KW-0325">Glycoprotein</keyword>
<protein>
    <submittedName>
        <fullName evidence="8">Uncharacterized protein</fullName>
    </submittedName>
</protein>
<dbReference type="InterPro" id="IPR036179">
    <property type="entry name" value="Ig-like_dom_sf"/>
</dbReference>
<dbReference type="SMART" id="SM00060">
    <property type="entry name" value="FN3"/>
    <property type="match status" value="1"/>
</dbReference>
<evidence type="ECO:0000259" key="7">
    <source>
        <dbReference type="PROSITE" id="PS50853"/>
    </source>
</evidence>
<dbReference type="SUPFAM" id="SSF48726">
    <property type="entry name" value="Immunoglobulin"/>
    <property type="match status" value="2"/>
</dbReference>
<dbReference type="AlphaFoldDB" id="A0A8S3PYX3"/>
<dbReference type="GO" id="GO:0005911">
    <property type="term" value="C:cell-cell junction"/>
    <property type="evidence" value="ECO:0007669"/>
    <property type="project" value="TreeGrafter"/>
</dbReference>
<dbReference type="InterPro" id="IPR013783">
    <property type="entry name" value="Ig-like_fold"/>
</dbReference>
<feature type="domain" description="Fibronectin type-III" evidence="7">
    <location>
        <begin position="487"/>
        <end position="584"/>
    </location>
</feature>
<dbReference type="InterPro" id="IPR036116">
    <property type="entry name" value="FN3_sf"/>
</dbReference>
<evidence type="ECO:0000256" key="3">
    <source>
        <dbReference type="ARBA" id="ARBA00023157"/>
    </source>
</evidence>
<dbReference type="InterPro" id="IPR003598">
    <property type="entry name" value="Ig_sub2"/>
</dbReference>
<evidence type="ECO:0000313" key="8">
    <source>
        <dbReference type="EMBL" id="CAG2188978.1"/>
    </source>
</evidence>
<dbReference type="OrthoDB" id="6162853at2759"/>
<comment type="caution">
    <text evidence="8">The sequence shown here is derived from an EMBL/GenBank/DDBJ whole genome shotgun (WGS) entry which is preliminary data.</text>
</comment>
<evidence type="ECO:0000256" key="1">
    <source>
        <dbReference type="ARBA" id="ARBA00004479"/>
    </source>
</evidence>
<evidence type="ECO:0000256" key="2">
    <source>
        <dbReference type="ARBA" id="ARBA00023136"/>
    </source>
</evidence>
<organism evidence="8 9">
    <name type="scientific">Mytilus edulis</name>
    <name type="common">Blue mussel</name>
    <dbReference type="NCBI Taxonomy" id="6550"/>
    <lineage>
        <taxon>Eukaryota</taxon>
        <taxon>Metazoa</taxon>
        <taxon>Spiralia</taxon>
        <taxon>Lophotrochozoa</taxon>
        <taxon>Mollusca</taxon>
        <taxon>Bivalvia</taxon>
        <taxon>Autobranchia</taxon>
        <taxon>Pteriomorphia</taxon>
        <taxon>Mytilida</taxon>
        <taxon>Mytiloidea</taxon>
        <taxon>Mytilidae</taxon>
        <taxon>Mytilinae</taxon>
        <taxon>Mytilus</taxon>
    </lineage>
</organism>
<dbReference type="PANTHER" id="PTHR11640">
    <property type="entry name" value="NEPHRIN"/>
    <property type="match status" value="1"/>
</dbReference>
<dbReference type="PROSITE" id="PS50835">
    <property type="entry name" value="IG_LIKE"/>
    <property type="match status" value="2"/>
</dbReference>
<keyword evidence="9" id="KW-1185">Reference proteome</keyword>
<dbReference type="EMBL" id="CAJPWZ010000283">
    <property type="protein sequence ID" value="CAG2188978.1"/>
    <property type="molecule type" value="Genomic_DNA"/>
</dbReference>